<feature type="domain" description="Peptidase C45 hydrolase" evidence="2">
    <location>
        <begin position="108"/>
        <end position="342"/>
    </location>
</feature>
<dbReference type="Pfam" id="PF03417">
    <property type="entry name" value="AAT"/>
    <property type="match status" value="1"/>
</dbReference>
<dbReference type="NCBIfam" id="NF040521">
    <property type="entry name" value="C45_proenzyme"/>
    <property type="match status" value="1"/>
</dbReference>
<sequence>MHITPLSGSRTEIGEAHGRAHAGLITHSLEVYDRLFQDFVGLDWAAARQTAERFLPMIERGFPAILAEMEGIARGAGLDFEDILTLNCRSEISLTQASGGCSAFALARDGTQWLAQNWDWRTDQLHNVVALEISGLDAPALISIGEAGMVAKIGMNEHGIGVCLNAIRSRTCGEGLPIHVALRKILESPDMESAVAVASRDRVCSPAHFLIASAQAGNEGGQAAGLEVHPGEPGRLAPEGGLVTHTNHLYARAATCQVEDFPRPDSRPRLARLDSLLRERLPAEGEIGEGELFAILSDHDNAPLSICRHFNPDQPPEERMETLFSVVMDLTRRRLTLRHGKPCESDESLTVQFGDASAPGRRQSLEDEP</sequence>
<evidence type="ECO:0000313" key="3">
    <source>
        <dbReference type="EMBL" id="PRY72981.1"/>
    </source>
</evidence>
<dbReference type="InterPro" id="IPR047801">
    <property type="entry name" value="Peptidase_C45"/>
</dbReference>
<dbReference type="GO" id="GO:0016746">
    <property type="term" value="F:acyltransferase activity"/>
    <property type="evidence" value="ECO:0007669"/>
    <property type="project" value="UniProtKB-KW"/>
</dbReference>
<gene>
    <name evidence="3" type="ORF">BCL64_10260</name>
</gene>
<dbReference type="PANTHER" id="PTHR34180">
    <property type="entry name" value="PEPTIDASE C45"/>
    <property type="match status" value="1"/>
</dbReference>
<dbReference type="Proteomes" id="UP000239896">
    <property type="component" value="Unassembled WGS sequence"/>
</dbReference>
<reference evidence="3 4" key="1">
    <citation type="submission" date="2018-03" db="EMBL/GenBank/DDBJ databases">
        <title>Comparative analysis of microorganisms from saline springs in Andes Mountain Range, Colombia.</title>
        <authorList>
            <person name="Rubin E."/>
        </authorList>
    </citation>
    <scope>NUCLEOTIDE SEQUENCE [LARGE SCALE GENOMIC DNA]</scope>
    <source>
        <strain evidence="3 4">USBA 854</strain>
    </source>
</reference>
<organism evidence="3 4">
    <name type="scientific">Halomonas ventosae</name>
    <dbReference type="NCBI Taxonomy" id="229007"/>
    <lineage>
        <taxon>Bacteria</taxon>
        <taxon>Pseudomonadati</taxon>
        <taxon>Pseudomonadota</taxon>
        <taxon>Gammaproteobacteria</taxon>
        <taxon>Oceanospirillales</taxon>
        <taxon>Halomonadaceae</taxon>
        <taxon>Halomonas</taxon>
    </lineage>
</organism>
<feature type="region of interest" description="Disordered" evidence="1">
    <location>
        <begin position="341"/>
        <end position="369"/>
    </location>
</feature>
<keyword evidence="3" id="KW-0012">Acyltransferase</keyword>
<dbReference type="AlphaFoldDB" id="A0A2T0VR47"/>
<proteinExistence type="predicted"/>
<dbReference type="RefSeq" id="WP_106229405.1">
    <property type="nucleotide sequence ID" value="NZ_PVTM01000002.1"/>
</dbReference>
<dbReference type="EMBL" id="PVTM01000002">
    <property type="protein sequence ID" value="PRY72981.1"/>
    <property type="molecule type" value="Genomic_DNA"/>
</dbReference>
<accession>A0A2T0VR47</accession>
<name>A0A2T0VR47_9GAMM</name>
<dbReference type="Gene3D" id="1.10.10.2120">
    <property type="match status" value="1"/>
</dbReference>
<keyword evidence="4" id="KW-1185">Reference proteome</keyword>
<evidence type="ECO:0000256" key="1">
    <source>
        <dbReference type="SAM" id="MobiDB-lite"/>
    </source>
</evidence>
<evidence type="ECO:0000313" key="4">
    <source>
        <dbReference type="Proteomes" id="UP000239896"/>
    </source>
</evidence>
<dbReference type="InterPro" id="IPR005079">
    <property type="entry name" value="Peptidase_C45_hydrolase"/>
</dbReference>
<evidence type="ECO:0000259" key="2">
    <source>
        <dbReference type="Pfam" id="PF03417"/>
    </source>
</evidence>
<keyword evidence="3" id="KW-0808">Transferase</keyword>
<protein>
    <submittedName>
        <fullName evidence="3">Isopenicillin-N N-acyltransferase-like protein</fullName>
    </submittedName>
</protein>
<dbReference type="Gene3D" id="3.60.60.10">
    <property type="entry name" value="Penicillin V Acylase, Chain A"/>
    <property type="match status" value="1"/>
</dbReference>
<dbReference type="InterPro" id="IPR047794">
    <property type="entry name" value="C45_proenzyme-like"/>
</dbReference>
<comment type="caution">
    <text evidence="3">The sequence shown here is derived from an EMBL/GenBank/DDBJ whole genome shotgun (WGS) entry which is preliminary data.</text>
</comment>
<dbReference type="PANTHER" id="PTHR34180:SF1">
    <property type="entry name" value="BETA-ALANYL-DOPAMINE_CARCININE HYDROLASE"/>
    <property type="match status" value="1"/>
</dbReference>